<protein>
    <recommendedName>
        <fullName evidence="1">Type-2 restriction enzyme</fullName>
        <ecNumber evidence="1">3.1.21.4</ecNumber>
    </recommendedName>
</protein>
<reference evidence="3 4" key="1">
    <citation type="submission" date="2017-12" db="EMBL/GenBank/DDBJ databases">
        <title>Mesoplasma syrphidae YJS, Complete Genome.</title>
        <authorList>
            <person name="Knight T.F."/>
            <person name="Citino T."/>
            <person name="Rubinstein R."/>
            <person name="Neuschaefer Z."/>
        </authorList>
    </citation>
    <scope>NUCLEOTIDE SEQUENCE [LARGE SCALE GENOMIC DNA]</scope>
    <source>
        <strain evidence="3 4">YJS</strain>
    </source>
</reference>
<feature type="domain" description="Restriction endonuclease type II DpnII-like" evidence="2">
    <location>
        <begin position="21"/>
        <end position="292"/>
    </location>
</feature>
<dbReference type="GO" id="GO:0009307">
    <property type="term" value="P:DNA restriction-modification system"/>
    <property type="evidence" value="ECO:0007669"/>
    <property type="project" value="UniProtKB-UniRule"/>
</dbReference>
<dbReference type="GO" id="GO:0009036">
    <property type="term" value="F:type II site-specific deoxyribonuclease activity"/>
    <property type="evidence" value="ECO:0007669"/>
    <property type="project" value="UniProtKB-UniRule"/>
</dbReference>
<evidence type="ECO:0000259" key="2">
    <source>
        <dbReference type="Pfam" id="PF04556"/>
    </source>
</evidence>
<dbReference type="EMBL" id="CP025257">
    <property type="protein sequence ID" value="AUF83799.1"/>
    <property type="molecule type" value="Genomic_DNA"/>
</dbReference>
<keyword evidence="1" id="KW-0680">Restriction system</keyword>
<sequence length="296" mass="34626">MAAGNDKIIMKILRKKMYTKNFDKFMDELKTSIVDLEYYTDFDKVINNNKKVRNKLDILNTILGTQDSKKRLYDLLENNPDLKAVLPIFIAKREKNILTEKKQYNFLNISDMDAQEFVNDTGLIKLIEQKLLTNFNDFQLGIEVGLDTNARKNRTGTQMVKKVIDYLNEENINYKIEVNSKLLENLYNIPKSEIDLIFKEKDAKKVFDFAFERKGILYLGEINAYTAGGSKLNEVCKSYIYLNQKINCSSKMRFIWFTDGIGWRTAKNQIREAYEEIENLFNLSDLENHLIEGLLK</sequence>
<dbReference type="KEGG" id="msyr:CXP39_03285"/>
<comment type="catalytic activity">
    <reaction evidence="1">
        <text>Endonucleolytic cleavage of DNA to give specific double-stranded fragments with terminal 5'-phosphates.</text>
        <dbReference type="EC" id="3.1.21.4"/>
    </reaction>
</comment>
<keyword evidence="1" id="KW-0540">Nuclease</keyword>
<keyword evidence="1" id="KW-0378">Hydrolase</keyword>
<gene>
    <name evidence="3" type="ORF">CXP39_03285</name>
</gene>
<dbReference type="Proteomes" id="UP000233419">
    <property type="component" value="Chromosome"/>
</dbReference>
<proteinExistence type="inferred from homology"/>
<dbReference type="InterPro" id="IPR021191">
    <property type="entry name" value="Restrct_endonuc_II_DpnII"/>
</dbReference>
<evidence type="ECO:0000313" key="3">
    <source>
        <dbReference type="EMBL" id="AUF83799.1"/>
    </source>
</evidence>
<comment type="similarity">
    <text evidence="1">Belongs to the DpnII type II restriction endonuclease family.</text>
</comment>
<dbReference type="PIRSF" id="PIRSF016080">
    <property type="entry name" value="Restrict_endonuc_II_DpmII"/>
    <property type="match status" value="1"/>
</dbReference>
<dbReference type="Pfam" id="PF04556">
    <property type="entry name" value="DpnII"/>
    <property type="match status" value="1"/>
</dbReference>
<keyword evidence="1" id="KW-0255">Endonuclease</keyword>
<evidence type="ECO:0000256" key="1">
    <source>
        <dbReference type="PIRNR" id="PIRNR016080"/>
    </source>
</evidence>
<dbReference type="GO" id="GO:0003677">
    <property type="term" value="F:DNA binding"/>
    <property type="evidence" value="ECO:0007669"/>
    <property type="project" value="UniProtKB-UniRule"/>
</dbReference>
<organism evidence="3 4">
    <name type="scientific">Mesoplasma syrphidae</name>
    <dbReference type="NCBI Taxonomy" id="225999"/>
    <lineage>
        <taxon>Bacteria</taxon>
        <taxon>Bacillati</taxon>
        <taxon>Mycoplasmatota</taxon>
        <taxon>Mollicutes</taxon>
        <taxon>Entomoplasmatales</taxon>
        <taxon>Entomoplasmataceae</taxon>
        <taxon>Mesoplasma</taxon>
    </lineage>
</organism>
<keyword evidence="4" id="KW-1185">Reference proteome</keyword>
<comment type="function">
    <text evidence="1">A P subtype restriction enzyme that recognizes the double-stranded unmethylated sequence 5'-GATC-3'.</text>
</comment>
<dbReference type="REBASE" id="226463">
    <property type="entry name" value="MsyYJSORF3280P"/>
</dbReference>
<dbReference type="AlphaFoldDB" id="A0A2K9C2V0"/>
<accession>A0A2K9C2V0</accession>
<dbReference type="InterPro" id="IPR007637">
    <property type="entry name" value="Restrct_endonuc_II_DpnII-like"/>
</dbReference>
<name>A0A2K9C2V0_9MOLU</name>
<evidence type="ECO:0000313" key="4">
    <source>
        <dbReference type="Proteomes" id="UP000233419"/>
    </source>
</evidence>
<dbReference type="EC" id="3.1.21.4" evidence="1"/>